<comment type="caution">
    <text evidence="1">The sequence shown here is derived from an EMBL/GenBank/DDBJ whole genome shotgun (WGS) entry which is preliminary data.</text>
</comment>
<accession>A0A395N9P0</accession>
<dbReference type="STRING" id="490622.A0A395N9P0"/>
<keyword evidence="2" id="KW-1185">Reference proteome</keyword>
<evidence type="ECO:0000313" key="2">
    <source>
        <dbReference type="Proteomes" id="UP000266272"/>
    </source>
</evidence>
<dbReference type="Proteomes" id="UP000266272">
    <property type="component" value="Unassembled WGS sequence"/>
</dbReference>
<organism evidence="1 2">
    <name type="scientific">Trichoderma arundinaceum</name>
    <dbReference type="NCBI Taxonomy" id="490622"/>
    <lineage>
        <taxon>Eukaryota</taxon>
        <taxon>Fungi</taxon>
        <taxon>Dikarya</taxon>
        <taxon>Ascomycota</taxon>
        <taxon>Pezizomycotina</taxon>
        <taxon>Sordariomycetes</taxon>
        <taxon>Hypocreomycetidae</taxon>
        <taxon>Hypocreales</taxon>
        <taxon>Hypocreaceae</taxon>
        <taxon>Trichoderma</taxon>
    </lineage>
</organism>
<gene>
    <name evidence="1" type="ORF">TARUN_9532</name>
</gene>
<evidence type="ECO:0000313" key="1">
    <source>
        <dbReference type="EMBL" id="RFU72729.1"/>
    </source>
</evidence>
<reference evidence="1 2" key="1">
    <citation type="journal article" date="2018" name="PLoS Pathog.">
        <title>Evolution of structural diversity of trichothecenes, a family of toxins produced by plant pathogenic and entomopathogenic fungi.</title>
        <authorList>
            <person name="Proctor R.H."/>
            <person name="McCormick S.P."/>
            <person name="Kim H.S."/>
            <person name="Cardoza R.E."/>
            <person name="Stanley A.M."/>
            <person name="Lindo L."/>
            <person name="Kelly A."/>
            <person name="Brown D.W."/>
            <person name="Lee T."/>
            <person name="Vaughan M.M."/>
            <person name="Alexander N.J."/>
            <person name="Busman M."/>
            <person name="Gutierrez S."/>
        </authorList>
    </citation>
    <scope>NUCLEOTIDE SEQUENCE [LARGE SCALE GENOMIC DNA]</scope>
    <source>
        <strain evidence="1 2">IBT 40837</strain>
    </source>
</reference>
<dbReference type="EMBL" id="PXOA01000784">
    <property type="protein sequence ID" value="RFU72729.1"/>
    <property type="molecule type" value="Genomic_DNA"/>
</dbReference>
<protein>
    <submittedName>
        <fullName evidence="1">Uncharacterized protein</fullName>
    </submittedName>
</protein>
<name>A0A395N9P0_TRIAR</name>
<sequence>MKSAFDPNLEEERMPSDAGLRSMILNTVTCFQPFIPSMRMESFQMGLQDVFSDAIKIHATMLKSKAIFVVWWTGEDNGETLCTYDPETMTPFQDDIDASSSDYAVQLIESPAVWKTGNTEGKNFGSAMMLVQSSVVLRQNEATEVPENRNAV</sequence>
<dbReference type="OrthoDB" id="5213630at2759"/>
<dbReference type="AlphaFoldDB" id="A0A395N9P0"/>
<proteinExistence type="predicted"/>